<keyword evidence="5" id="KW-0408">Iron</keyword>
<name>A0A2M7PSI7_9BACT</name>
<evidence type="ECO:0000256" key="1">
    <source>
        <dbReference type="ARBA" id="ARBA00001966"/>
    </source>
</evidence>
<keyword evidence="4" id="KW-0479">Metal-binding</keyword>
<dbReference type="InterPro" id="IPR058240">
    <property type="entry name" value="rSAM_sf"/>
</dbReference>
<keyword evidence="6" id="KW-0411">Iron-sulfur</keyword>
<evidence type="ECO:0000256" key="3">
    <source>
        <dbReference type="ARBA" id="ARBA00022691"/>
    </source>
</evidence>
<dbReference type="EMBL" id="PFKO01000095">
    <property type="protein sequence ID" value="PIY33304.1"/>
    <property type="molecule type" value="Genomic_DNA"/>
</dbReference>
<dbReference type="PANTHER" id="PTHR30352:SF4">
    <property type="entry name" value="PYRUVATE FORMATE-LYASE 2-ACTIVATING ENZYME"/>
    <property type="match status" value="1"/>
</dbReference>
<dbReference type="AlphaFoldDB" id="A0A2M7PSI7"/>
<dbReference type="InterPro" id="IPR007197">
    <property type="entry name" value="rSAM"/>
</dbReference>
<keyword evidence="2" id="KW-0004">4Fe-4S</keyword>
<dbReference type="CDD" id="cd01335">
    <property type="entry name" value="Radical_SAM"/>
    <property type="match status" value="1"/>
</dbReference>
<evidence type="ECO:0000256" key="4">
    <source>
        <dbReference type="ARBA" id="ARBA00022723"/>
    </source>
</evidence>
<dbReference type="SFLD" id="SFLDS00029">
    <property type="entry name" value="Radical_SAM"/>
    <property type="match status" value="1"/>
</dbReference>
<evidence type="ECO:0000256" key="5">
    <source>
        <dbReference type="ARBA" id="ARBA00023004"/>
    </source>
</evidence>
<dbReference type="Proteomes" id="UP000230646">
    <property type="component" value="Unassembled WGS sequence"/>
</dbReference>
<dbReference type="InterPro" id="IPR013785">
    <property type="entry name" value="Aldolase_TIM"/>
</dbReference>
<reference evidence="8 9" key="1">
    <citation type="submission" date="2017-09" db="EMBL/GenBank/DDBJ databases">
        <title>Depth-based differentiation of microbial function through sediment-hosted aquifers and enrichment of novel symbionts in the deep terrestrial subsurface.</title>
        <authorList>
            <person name="Probst A.J."/>
            <person name="Ladd B."/>
            <person name="Jarett J.K."/>
            <person name="Geller-Mcgrath D.E."/>
            <person name="Sieber C.M."/>
            <person name="Emerson J.B."/>
            <person name="Anantharaman K."/>
            <person name="Thomas B.C."/>
            <person name="Malmstrom R."/>
            <person name="Stieglmeier M."/>
            <person name="Klingl A."/>
            <person name="Woyke T."/>
            <person name="Ryan C.M."/>
            <person name="Banfield J.F."/>
        </authorList>
    </citation>
    <scope>NUCLEOTIDE SEQUENCE [LARGE SCALE GENOMIC DNA]</scope>
    <source>
        <strain evidence="8">CG_4_10_14_3_um_filter_34_13</strain>
    </source>
</reference>
<dbReference type="SUPFAM" id="SSF102114">
    <property type="entry name" value="Radical SAM enzymes"/>
    <property type="match status" value="1"/>
</dbReference>
<dbReference type="PIRSF" id="PIRSF000371">
    <property type="entry name" value="PFL_act_enz"/>
    <property type="match status" value="1"/>
</dbReference>
<dbReference type="InterPro" id="IPR034457">
    <property type="entry name" value="Organic_radical-activating"/>
</dbReference>
<proteinExistence type="predicted"/>
<gene>
    <name evidence="8" type="ORF">COZ07_02685</name>
</gene>
<feature type="domain" description="Radical SAM core" evidence="7">
    <location>
        <begin position="48"/>
        <end position="285"/>
    </location>
</feature>
<dbReference type="Pfam" id="PF04055">
    <property type="entry name" value="Radical_SAM"/>
    <property type="match status" value="1"/>
</dbReference>
<dbReference type="GO" id="GO:0046872">
    <property type="term" value="F:metal ion binding"/>
    <property type="evidence" value="ECO:0007669"/>
    <property type="project" value="UniProtKB-KW"/>
</dbReference>
<evidence type="ECO:0000256" key="2">
    <source>
        <dbReference type="ARBA" id="ARBA00022485"/>
    </source>
</evidence>
<dbReference type="Gene3D" id="3.20.20.70">
    <property type="entry name" value="Aldolase class I"/>
    <property type="match status" value="1"/>
</dbReference>
<evidence type="ECO:0000256" key="6">
    <source>
        <dbReference type="ARBA" id="ARBA00023014"/>
    </source>
</evidence>
<evidence type="ECO:0000313" key="8">
    <source>
        <dbReference type="EMBL" id="PIY33304.1"/>
    </source>
</evidence>
<evidence type="ECO:0000313" key="9">
    <source>
        <dbReference type="Proteomes" id="UP000230646"/>
    </source>
</evidence>
<dbReference type="SFLD" id="SFLDG01066">
    <property type="entry name" value="organic_radical-activating_enz"/>
    <property type="match status" value="1"/>
</dbReference>
<evidence type="ECO:0000259" key="7">
    <source>
        <dbReference type="PROSITE" id="PS51918"/>
    </source>
</evidence>
<accession>A0A2M7PSI7</accession>
<dbReference type="GO" id="GO:0051539">
    <property type="term" value="F:4 iron, 4 sulfur cluster binding"/>
    <property type="evidence" value="ECO:0007669"/>
    <property type="project" value="UniProtKB-KW"/>
</dbReference>
<comment type="caution">
    <text evidence="8">The sequence shown here is derived from an EMBL/GenBank/DDBJ whole genome shotgun (WGS) entry which is preliminary data.</text>
</comment>
<dbReference type="PANTHER" id="PTHR30352">
    <property type="entry name" value="PYRUVATE FORMATE-LYASE-ACTIVATING ENZYME"/>
    <property type="match status" value="1"/>
</dbReference>
<keyword evidence="3" id="KW-0949">S-adenosyl-L-methionine</keyword>
<dbReference type="InterPro" id="IPR012839">
    <property type="entry name" value="Organic_radical_activase"/>
</dbReference>
<protein>
    <recommendedName>
        <fullName evidence="7">Radical SAM core domain-containing protein</fullName>
    </recommendedName>
</protein>
<sequence length="289" mass="33477">MKRKYKNLLKKEKNYIKIKIIKYEVVFINKYKEDAKGIIINIKPGVTKEGPGWRSIIYFKGCNFHCPWCGSPESIPFGKTELIYDDGSKEIIGQEITVKEVIREILPYQRFLKDHHHYGVTLSGGEPTAQWNFYFELLKGLKYFNFPTAVETNGSSPQFIASLPYLDLVFCDIKHMNAEIHQKLVEKDNKQVWYNIKKTYEAGKDLRIVIPVVPGYNDSEENFQEIANFLSPLKDGLKVELLKYGRQGIYKWKALGKDYPLLHLIPPSNRKMIILANIIKNKGIKVDIS</sequence>
<dbReference type="GO" id="GO:0016491">
    <property type="term" value="F:oxidoreductase activity"/>
    <property type="evidence" value="ECO:0007669"/>
    <property type="project" value="InterPro"/>
</dbReference>
<comment type="cofactor">
    <cofactor evidence="1">
        <name>[4Fe-4S] cluster</name>
        <dbReference type="ChEBI" id="CHEBI:49883"/>
    </cofactor>
</comment>
<organism evidence="8 9">
    <name type="scientific">Candidatus Infernicultor aquiphilus</name>
    <dbReference type="NCBI Taxonomy" id="1805029"/>
    <lineage>
        <taxon>Bacteria</taxon>
        <taxon>Pseudomonadati</taxon>
        <taxon>Atribacterota</taxon>
        <taxon>Candidatus Phoenicimicrobiia</taxon>
        <taxon>Candidatus Pheonicimicrobiales</taxon>
        <taxon>Candidatus Phoenicimicrobiaceae</taxon>
        <taxon>Candidatus Infernicultor</taxon>
    </lineage>
</organism>
<dbReference type="PROSITE" id="PS51918">
    <property type="entry name" value="RADICAL_SAM"/>
    <property type="match status" value="1"/>
</dbReference>